<dbReference type="AlphaFoldDB" id="X1E4X0"/>
<dbReference type="EMBL" id="BART01041626">
    <property type="protein sequence ID" value="GAH27577.1"/>
    <property type="molecule type" value="Genomic_DNA"/>
</dbReference>
<organism evidence="1">
    <name type="scientific">marine sediment metagenome</name>
    <dbReference type="NCBI Taxonomy" id="412755"/>
    <lineage>
        <taxon>unclassified sequences</taxon>
        <taxon>metagenomes</taxon>
        <taxon>ecological metagenomes</taxon>
    </lineage>
</organism>
<feature type="non-terminal residue" evidence="1">
    <location>
        <position position="1"/>
    </location>
</feature>
<name>X1E4X0_9ZZZZ</name>
<gene>
    <name evidence="1" type="ORF">S01H4_66842</name>
</gene>
<evidence type="ECO:0000313" key="1">
    <source>
        <dbReference type="EMBL" id="GAH27577.1"/>
    </source>
</evidence>
<protein>
    <submittedName>
        <fullName evidence="1">Uncharacterized protein</fullName>
    </submittedName>
</protein>
<feature type="non-terminal residue" evidence="1">
    <location>
        <position position="59"/>
    </location>
</feature>
<sequence>FNLYDNKSIELEELLLNTLEKTINILSEKISSDYNKWNWGNLHKTILVHPFSLVNDEAA</sequence>
<proteinExistence type="predicted"/>
<reference evidence="1" key="1">
    <citation type="journal article" date="2014" name="Front. Microbiol.">
        <title>High frequency of phylogenetically diverse reductive dehalogenase-homologous genes in deep subseafloor sedimentary metagenomes.</title>
        <authorList>
            <person name="Kawai M."/>
            <person name="Futagami T."/>
            <person name="Toyoda A."/>
            <person name="Takaki Y."/>
            <person name="Nishi S."/>
            <person name="Hori S."/>
            <person name="Arai W."/>
            <person name="Tsubouchi T."/>
            <person name="Morono Y."/>
            <person name="Uchiyama I."/>
            <person name="Ito T."/>
            <person name="Fujiyama A."/>
            <person name="Inagaki F."/>
            <person name="Takami H."/>
        </authorList>
    </citation>
    <scope>NUCLEOTIDE SEQUENCE</scope>
    <source>
        <strain evidence="1">Expedition CK06-06</strain>
    </source>
</reference>
<comment type="caution">
    <text evidence="1">The sequence shown here is derived from an EMBL/GenBank/DDBJ whole genome shotgun (WGS) entry which is preliminary data.</text>
</comment>
<accession>X1E4X0</accession>